<proteinExistence type="inferred from homology"/>
<dbReference type="PANTHER" id="PTHR46300">
    <property type="entry name" value="P450, PUTATIVE (EUROFUNG)-RELATED-RELATED"/>
    <property type="match status" value="1"/>
</dbReference>
<evidence type="ECO:0000256" key="9">
    <source>
        <dbReference type="PIRSR" id="PIRSR602401-1"/>
    </source>
</evidence>
<dbReference type="InterPro" id="IPR002401">
    <property type="entry name" value="Cyt_P450_E_grp-I"/>
</dbReference>
<dbReference type="InterPro" id="IPR050364">
    <property type="entry name" value="Cytochrome_P450_fung"/>
</dbReference>
<dbReference type="GO" id="GO:0016705">
    <property type="term" value="F:oxidoreductase activity, acting on paired donors, with incorporation or reduction of molecular oxygen"/>
    <property type="evidence" value="ECO:0007669"/>
    <property type="project" value="InterPro"/>
</dbReference>
<reference evidence="11 12" key="1">
    <citation type="submission" date="2014-06" db="EMBL/GenBank/DDBJ databases">
        <title>Evolutionary Origins and Diversification of the Mycorrhizal Mutualists.</title>
        <authorList>
            <consortium name="DOE Joint Genome Institute"/>
            <consortium name="Mycorrhizal Genomics Consortium"/>
            <person name="Kohler A."/>
            <person name="Kuo A."/>
            <person name="Nagy L.G."/>
            <person name="Floudas D."/>
            <person name="Copeland A."/>
            <person name="Barry K.W."/>
            <person name="Cichocki N."/>
            <person name="Veneault-Fourrey C."/>
            <person name="LaButti K."/>
            <person name="Lindquist E.A."/>
            <person name="Lipzen A."/>
            <person name="Lundell T."/>
            <person name="Morin E."/>
            <person name="Murat C."/>
            <person name="Riley R."/>
            <person name="Ohm R."/>
            <person name="Sun H."/>
            <person name="Tunlid A."/>
            <person name="Henrissat B."/>
            <person name="Grigoriev I.V."/>
            <person name="Hibbett D.S."/>
            <person name="Martin F."/>
        </authorList>
    </citation>
    <scope>NUCLEOTIDE SEQUENCE [LARGE SCALE GENOMIC DNA]</scope>
    <source>
        <strain evidence="11 12">FD-325 SS-3</strain>
    </source>
</reference>
<evidence type="ECO:0000256" key="1">
    <source>
        <dbReference type="ARBA" id="ARBA00001971"/>
    </source>
</evidence>
<evidence type="ECO:0000256" key="6">
    <source>
        <dbReference type="ARBA" id="ARBA00023002"/>
    </source>
</evidence>
<dbReference type="GO" id="GO:0005506">
    <property type="term" value="F:iron ion binding"/>
    <property type="evidence" value="ECO:0007669"/>
    <property type="project" value="InterPro"/>
</dbReference>
<evidence type="ECO:0000256" key="10">
    <source>
        <dbReference type="RuleBase" id="RU000461"/>
    </source>
</evidence>
<protein>
    <recommendedName>
        <fullName evidence="13">Cytochrome P450</fullName>
    </recommendedName>
</protein>
<keyword evidence="6 10" id="KW-0560">Oxidoreductase</keyword>
<dbReference type="HOGENOM" id="CLU_001570_2_3_1"/>
<evidence type="ECO:0000256" key="5">
    <source>
        <dbReference type="ARBA" id="ARBA00022723"/>
    </source>
</evidence>
<gene>
    <name evidence="11" type="ORF">PLICRDRAFT_179402</name>
</gene>
<keyword evidence="5 9" id="KW-0479">Metal-binding</keyword>
<evidence type="ECO:0000256" key="8">
    <source>
        <dbReference type="ARBA" id="ARBA00023033"/>
    </source>
</evidence>
<dbReference type="Pfam" id="PF00067">
    <property type="entry name" value="p450"/>
    <property type="match status" value="1"/>
</dbReference>
<dbReference type="InterPro" id="IPR001128">
    <property type="entry name" value="Cyt_P450"/>
</dbReference>
<organism evidence="11 12">
    <name type="scientific">Plicaturopsis crispa FD-325 SS-3</name>
    <dbReference type="NCBI Taxonomy" id="944288"/>
    <lineage>
        <taxon>Eukaryota</taxon>
        <taxon>Fungi</taxon>
        <taxon>Dikarya</taxon>
        <taxon>Basidiomycota</taxon>
        <taxon>Agaricomycotina</taxon>
        <taxon>Agaricomycetes</taxon>
        <taxon>Agaricomycetidae</taxon>
        <taxon>Amylocorticiales</taxon>
        <taxon>Amylocorticiaceae</taxon>
        <taxon>Plicatura</taxon>
        <taxon>Plicaturopsis crispa</taxon>
    </lineage>
</organism>
<dbReference type="InterPro" id="IPR036396">
    <property type="entry name" value="Cyt_P450_sf"/>
</dbReference>
<keyword evidence="12" id="KW-1185">Reference proteome</keyword>
<dbReference type="AlphaFoldDB" id="A0A0C9SXT2"/>
<dbReference type="PANTHER" id="PTHR46300:SF7">
    <property type="entry name" value="P450, PUTATIVE (EUROFUNG)-RELATED"/>
    <property type="match status" value="1"/>
</dbReference>
<feature type="binding site" description="axial binding residue" evidence="9">
    <location>
        <position position="446"/>
    </location>
    <ligand>
        <name>heme</name>
        <dbReference type="ChEBI" id="CHEBI:30413"/>
    </ligand>
    <ligandPart>
        <name>Fe</name>
        <dbReference type="ChEBI" id="CHEBI:18248"/>
    </ligandPart>
</feature>
<name>A0A0C9SXT2_PLICR</name>
<evidence type="ECO:0000256" key="2">
    <source>
        <dbReference type="ARBA" id="ARBA00005179"/>
    </source>
</evidence>
<dbReference type="Proteomes" id="UP000053263">
    <property type="component" value="Unassembled WGS sequence"/>
</dbReference>
<comment type="cofactor">
    <cofactor evidence="1 9">
        <name>heme</name>
        <dbReference type="ChEBI" id="CHEBI:30413"/>
    </cofactor>
</comment>
<evidence type="ECO:0008006" key="13">
    <source>
        <dbReference type="Google" id="ProtNLM"/>
    </source>
</evidence>
<evidence type="ECO:0000313" key="11">
    <source>
        <dbReference type="EMBL" id="KII84590.1"/>
    </source>
</evidence>
<dbReference type="PRINTS" id="PR00385">
    <property type="entry name" value="P450"/>
</dbReference>
<accession>A0A0C9SXT2</accession>
<dbReference type="PRINTS" id="PR00463">
    <property type="entry name" value="EP450I"/>
</dbReference>
<dbReference type="PROSITE" id="PS00086">
    <property type="entry name" value="CYTOCHROME_P450"/>
    <property type="match status" value="1"/>
</dbReference>
<dbReference type="GO" id="GO:0004497">
    <property type="term" value="F:monooxygenase activity"/>
    <property type="evidence" value="ECO:0007669"/>
    <property type="project" value="UniProtKB-KW"/>
</dbReference>
<dbReference type="Gene3D" id="1.10.630.10">
    <property type="entry name" value="Cytochrome P450"/>
    <property type="match status" value="1"/>
</dbReference>
<keyword evidence="8 10" id="KW-0503">Monooxygenase</keyword>
<dbReference type="SUPFAM" id="SSF48264">
    <property type="entry name" value="Cytochrome P450"/>
    <property type="match status" value="1"/>
</dbReference>
<comment type="pathway">
    <text evidence="2">Secondary metabolite biosynthesis.</text>
</comment>
<dbReference type="CDD" id="cd11065">
    <property type="entry name" value="CYP64-like"/>
    <property type="match status" value="1"/>
</dbReference>
<keyword evidence="4 9" id="KW-0349">Heme</keyword>
<keyword evidence="7 9" id="KW-0408">Iron</keyword>
<comment type="similarity">
    <text evidence="3 10">Belongs to the cytochrome P450 family.</text>
</comment>
<evidence type="ECO:0000256" key="7">
    <source>
        <dbReference type="ARBA" id="ARBA00023004"/>
    </source>
</evidence>
<dbReference type="OrthoDB" id="2789670at2759"/>
<evidence type="ECO:0000256" key="4">
    <source>
        <dbReference type="ARBA" id="ARBA00022617"/>
    </source>
</evidence>
<dbReference type="EMBL" id="KN832570">
    <property type="protein sequence ID" value="KII84590.1"/>
    <property type="molecule type" value="Genomic_DNA"/>
</dbReference>
<sequence length="518" mass="56995">MLDTNVLATFGAGSLLIYLYLRRQRQSPYSSLPLPPGPKPLPVIGNLLQMPSRHEPQVYEQWGRDYNSDIIYLNLAGSSVVIVNSAAAANELLERRSSTYSGRPASQMCNLMGFGNLVSLVPYGDKWRAMRRLLHREFHPQAILRYIPNEIEAAHDFLRRLLDSPDDFSESITHLFGRIIMDLTYGIKVEPQGDPRIRTAKLAAEALAEAASPGAFYVEPLPFLRHVPEWMPGASFKTKAREWHLLADAMYNIPFNTTKETLANGTQAASFVAKCLEDIPRSTSQSDKDQQEDLIKETAGTMYAAGTDTTASSVKTFILSMLLNPEIQAKAQKELDEVVGHGNLPDFSHQDSLPYVNAIVKETLRWGPVTPQGIPHVVAAEDAFEGYRIPAGTIVIGNAWAMLHDETVYPNPSKFSPERFLDSEGRIDPTVKDPAHAAFGFGRRICPGRYLAMSSLYIAVASVLATLNIEKAVDADGLPITPSGDYTPNGLIVSPLDFKVSIRPRSEAAKAAILSTST</sequence>
<evidence type="ECO:0000256" key="3">
    <source>
        <dbReference type="ARBA" id="ARBA00010617"/>
    </source>
</evidence>
<dbReference type="GO" id="GO:0020037">
    <property type="term" value="F:heme binding"/>
    <property type="evidence" value="ECO:0007669"/>
    <property type="project" value="InterPro"/>
</dbReference>
<dbReference type="InterPro" id="IPR017972">
    <property type="entry name" value="Cyt_P450_CS"/>
</dbReference>
<evidence type="ECO:0000313" key="12">
    <source>
        <dbReference type="Proteomes" id="UP000053263"/>
    </source>
</evidence>